<protein>
    <submittedName>
        <fullName evidence="1">Uncharacterized protein</fullName>
    </submittedName>
</protein>
<keyword evidence="2" id="KW-1185">Reference proteome</keyword>
<gene>
    <name evidence="1" type="ORF">KUCAC02_001062</name>
</gene>
<comment type="caution">
    <text evidence="1">The sequence shown here is derived from an EMBL/GenBank/DDBJ whole genome shotgun (WGS) entry which is preliminary data.</text>
</comment>
<dbReference type="Proteomes" id="UP001057452">
    <property type="component" value="Chromosome 2"/>
</dbReference>
<reference evidence="1" key="1">
    <citation type="submission" date="2022-05" db="EMBL/GenBank/DDBJ databases">
        <title>Chromosome-level genome of Chaenocephalus aceratus.</title>
        <authorList>
            <person name="Park H."/>
        </authorList>
    </citation>
    <scope>NUCLEOTIDE SEQUENCE</scope>
    <source>
        <strain evidence="1">KU_202001</strain>
    </source>
</reference>
<proteinExistence type="predicted"/>
<dbReference type="EMBL" id="CM043786">
    <property type="protein sequence ID" value="KAI4831523.1"/>
    <property type="molecule type" value="Genomic_DNA"/>
</dbReference>
<accession>A0ACB9XWU3</accession>
<organism evidence="1 2">
    <name type="scientific">Chaenocephalus aceratus</name>
    <name type="common">Blackfin icefish</name>
    <name type="synonym">Chaenichthys aceratus</name>
    <dbReference type="NCBI Taxonomy" id="36190"/>
    <lineage>
        <taxon>Eukaryota</taxon>
        <taxon>Metazoa</taxon>
        <taxon>Chordata</taxon>
        <taxon>Craniata</taxon>
        <taxon>Vertebrata</taxon>
        <taxon>Euteleostomi</taxon>
        <taxon>Actinopterygii</taxon>
        <taxon>Neopterygii</taxon>
        <taxon>Teleostei</taxon>
        <taxon>Neoteleostei</taxon>
        <taxon>Acanthomorphata</taxon>
        <taxon>Eupercaria</taxon>
        <taxon>Perciformes</taxon>
        <taxon>Notothenioidei</taxon>
        <taxon>Channichthyidae</taxon>
        <taxon>Chaenocephalus</taxon>
    </lineage>
</organism>
<feature type="non-terminal residue" evidence="1">
    <location>
        <position position="69"/>
    </location>
</feature>
<feature type="non-terminal residue" evidence="1">
    <location>
        <position position="1"/>
    </location>
</feature>
<sequence length="69" mass="8000">IHTSKPPSYHLLVNLTKRTVSSQTPSRLFVFPVPVSEVRYTHDRVPRTWKDYCEVLKNEPTGDLCSIMQ</sequence>
<name>A0ACB9XWU3_CHAAC</name>
<evidence type="ECO:0000313" key="1">
    <source>
        <dbReference type="EMBL" id="KAI4831523.1"/>
    </source>
</evidence>
<evidence type="ECO:0000313" key="2">
    <source>
        <dbReference type="Proteomes" id="UP001057452"/>
    </source>
</evidence>